<evidence type="ECO:0000313" key="2">
    <source>
        <dbReference type="EMBL" id="JAD27095.1"/>
    </source>
</evidence>
<evidence type="ECO:0000256" key="1">
    <source>
        <dbReference type="SAM" id="MobiDB-lite"/>
    </source>
</evidence>
<feature type="compositionally biased region" description="Polar residues" evidence="1">
    <location>
        <begin position="476"/>
        <end position="510"/>
    </location>
</feature>
<feature type="region of interest" description="Disordered" evidence="1">
    <location>
        <begin position="676"/>
        <end position="901"/>
    </location>
</feature>
<feature type="compositionally biased region" description="Basic and acidic residues" evidence="1">
    <location>
        <begin position="738"/>
        <end position="748"/>
    </location>
</feature>
<feature type="compositionally biased region" description="Polar residues" evidence="1">
    <location>
        <begin position="749"/>
        <end position="802"/>
    </location>
</feature>
<feature type="compositionally biased region" description="Basic and acidic residues" evidence="1">
    <location>
        <begin position="888"/>
        <end position="901"/>
    </location>
</feature>
<organism evidence="2">
    <name type="scientific">Arundo donax</name>
    <name type="common">Giant reed</name>
    <name type="synonym">Donax arundinaceus</name>
    <dbReference type="NCBI Taxonomy" id="35708"/>
    <lineage>
        <taxon>Eukaryota</taxon>
        <taxon>Viridiplantae</taxon>
        <taxon>Streptophyta</taxon>
        <taxon>Embryophyta</taxon>
        <taxon>Tracheophyta</taxon>
        <taxon>Spermatophyta</taxon>
        <taxon>Magnoliopsida</taxon>
        <taxon>Liliopsida</taxon>
        <taxon>Poales</taxon>
        <taxon>Poaceae</taxon>
        <taxon>PACMAD clade</taxon>
        <taxon>Arundinoideae</taxon>
        <taxon>Arundineae</taxon>
        <taxon>Arundo</taxon>
    </lineage>
</organism>
<feature type="compositionally biased region" description="Basic and acidic residues" evidence="1">
    <location>
        <begin position="604"/>
        <end position="624"/>
    </location>
</feature>
<dbReference type="GO" id="GO:0005737">
    <property type="term" value="C:cytoplasm"/>
    <property type="evidence" value="ECO:0007669"/>
    <property type="project" value="TreeGrafter"/>
</dbReference>
<protein>
    <submittedName>
        <fullName evidence="2">Uncharacterized protein</fullName>
    </submittedName>
</protein>
<dbReference type="AlphaFoldDB" id="A0A0A8YQH1"/>
<name>A0A0A8YQH1_ARUDO</name>
<sequence length="901" mass="99249">MSYNKSTERRPDDLVEMTACSVEPSREFVIDSCNLSHGAATNHVSRIDNGTIANGDNEKNPCSASVSTRSPESGFIVDQKQLSPSWPPISANENHNYSDSNSTRSSGTLPDYAFLRVSDVDAQTQPIKVQPPLRQQLKLHTRKDSAEKGYINLVNHSCTPTSPAHSTLNSNMPQPDKKADAAVSNADVSPTSASAAMKEAMDFAETRLKAAKELLERKGDSFKLRKKTNHHRSTRSTEIKAPVLVEVDTSEQKLSVKKPSKEEKNPEELLPFLGVTSNKLKKLSAVRSDNSDDTRKRALQLEKPPKMMQHCTESCQTSSKLEKLDNWRSGDEFYELIGDDQKCKTDKAAGENDKCERTNPITGLSNDKKSETEFRAADSDLERYEKLWEVNDGGDLGGKHVNLREDNTASVDKDRVSVTLEASTENMAQQEICNLNLEGFITLENAKESHDDDECVELPSMSDTSTKLDVVKDMSDSLSEAGSSGNHATDNSSPKVSPVAGTSQEHTNSKLVLEVPSDDEMQCTSGSSEKLQEPPGVCNTDISRGSNIKSLILEELQGSYGCDAFPRGQGRVEQEGETYGREKFSFSGESLGHNENTKIKRVPSEEVEKVEIEEKIGPCPHPEETVVDLDAECPEEESEITLNNDNLVDSEESNMLNVFEVASKLIKRDLDQEMRGSLGNGEVKNSMEGADELISHSKGKEAEETTLENSERTGTEEGSAHGSQEDQKSSDSTIRGQSDADAKCHTSVDEVSSESFLGASNDSTTRTTINSKDEPASSSEMYTRMQQPTQKDESATSQTSYRSVPGLEETGEVYNEGERELPTERATHEEKKRRANRMEEQDTTARISKAERGPSPLEKNHSLPKSAESPSPVSAETLKKRSTWSSEGQREGEYNKSRKCK</sequence>
<feature type="region of interest" description="Disordered" evidence="1">
    <location>
        <begin position="47"/>
        <end position="105"/>
    </location>
</feature>
<dbReference type="EMBL" id="GBRH01270800">
    <property type="protein sequence ID" value="JAD27095.1"/>
    <property type="molecule type" value="Transcribed_RNA"/>
</dbReference>
<dbReference type="PANTHER" id="PTHR23172">
    <property type="entry name" value="AUXILIN/CYCLIN G-ASSOCIATED KINASE-RELATED"/>
    <property type="match status" value="1"/>
</dbReference>
<feature type="compositionally biased region" description="Polar residues" evidence="1">
    <location>
        <begin position="60"/>
        <end position="71"/>
    </location>
</feature>
<dbReference type="GO" id="GO:0072318">
    <property type="term" value="P:clathrin coat disassembly"/>
    <property type="evidence" value="ECO:0007669"/>
    <property type="project" value="TreeGrafter"/>
</dbReference>
<feature type="compositionally biased region" description="Polar residues" evidence="1">
    <location>
        <begin position="91"/>
        <end position="105"/>
    </location>
</feature>
<dbReference type="PANTHER" id="PTHR23172:SF87">
    <property type="entry name" value="CHAPERONE DNAJ-DOMAIN SUPERFAMILY PROTEIN"/>
    <property type="match status" value="1"/>
</dbReference>
<feature type="region of interest" description="Disordered" evidence="1">
    <location>
        <begin position="448"/>
        <end position="537"/>
    </location>
</feature>
<dbReference type="GO" id="GO:0031982">
    <property type="term" value="C:vesicle"/>
    <property type="evidence" value="ECO:0007669"/>
    <property type="project" value="TreeGrafter"/>
</dbReference>
<feature type="compositionally biased region" description="Basic and acidic residues" evidence="1">
    <location>
        <begin position="346"/>
        <end position="357"/>
    </location>
</feature>
<accession>A0A0A8YQH1</accession>
<feature type="region of interest" description="Disordered" evidence="1">
    <location>
        <begin position="346"/>
        <end position="366"/>
    </location>
</feature>
<dbReference type="GO" id="GO:0030276">
    <property type="term" value="F:clathrin binding"/>
    <property type="evidence" value="ECO:0007669"/>
    <property type="project" value="TreeGrafter"/>
</dbReference>
<feature type="region of interest" description="Disordered" evidence="1">
    <location>
        <begin position="604"/>
        <end position="625"/>
    </location>
</feature>
<proteinExistence type="predicted"/>
<feature type="compositionally biased region" description="Basic and acidic residues" evidence="1">
    <location>
        <begin position="693"/>
        <end position="729"/>
    </location>
</feature>
<feature type="compositionally biased region" description="Basic and acidic residues" evidence="1">
    <location>
        <begin position="816"/>
        <end position="840"/>
    </location>
</feature>
<dbReference type="GO" id="GO:0072583">
    <property type="term" value="P:clathrin-dependent endocytosis"/>
    <property type="evidence" value="ECO:0007669"/>
    <property type="project" value="TreeGrafter"/>
</dbReference>
<reference evidence="2" key="2">
    <citation type="journal article" date="2015" name="Data Brief">
        <title>Shoot transcriptome of the giant reed, Arundo donax.</title>
        <authorList>
            <person name="Barrero R.A."/>
            <person name="Guerrero F.D."/>
            <person name="Moolhuijzen P."/>
            <person name="Goolsby J.A."/>
            <person name="Tidwell J."/>
            <person name="Bellgard S.E."/>
            <person name="Bellgard M.I."/>
        </authorList>
    </citation>
    <scope>NUCLEOTIDE SEQUENCE</scope>
    <source>
        <tissue evidence="2">Shoot tissue taken approximately 20 cm above the soil surface</tissue>
    </source>
</reference>
<reference evidence="2" key="1">
    <citation type="submission" date="2014-09" db="EMBL/GenBank/DDBJ databases">
        <authorList>
            <person name="Magalhaes I.L.F."/>
            <person name="Oliveira U."/>
            <person name="Santos F.R."/>
            <person name="Vidigal T.H.D.A."/>
            <person name="Brescovit A.D."/>
            <person name="Santos A.J."/>
        </authorList>
    </citation>
    <scope>NUCLEOTIDE SEQUENCE</scope>
    <source>
        <tissue evidence="2">Shoot tissue taken approximately 20 cm above the soil surface</tissue>
    </source>
</reference>